<feature type="modified residue" description="4-aspartylphosphate" evidence="4">
    <location>
        <position position="502"/>
    </location>
</feature>
<keyword evidence="5" id="KW-0175">Coiled coil</keyword>
<dbReference type="RefSeq" id="WP_119141995.1">
    <property type="nucleotide sequence ID" value="NZ_CBCSFL010000047.1"/>
</dbReference>
<dbReference type="InterPro" id="IPR011006">
    <property type="entry name" value="CheY-like_superfamily"/>
</dbReference>
<dbReference type="AlphaFoldDB" id="A0A383RVE8"/>
<dbReference type="InterPro" id="IPR036890">
    <property type="entry name" value="HATPase_C_sf"/>
</dbReference>
<organism evidence="8 9">
    <name type="scientific">Pseudomonas reidholzensis</name>
    <dbReference type="NCBI Taxonomy" id="1785162"/>
    <lineage>
        <taxon>Bacteria</taxon>
        <taxon>Pseudomonadati</taxon>
        <taxon>Pseudomonadota</taxon>
        <taxon>Gammaproteobacteria</taxon>
        <taxon>Pseudomonadales</taxon>
        <taxon>Pseudomonadaceae</taxon>
        <taxon>Pseudomonas</taxon>
    </lineage>
</organism>
<dbReference type="Pfam" id="PF02518">
    <property type="entry name" value="HATPase_c"/>
    <property type="match status" value="1"/>
</dbReference>
<dbReference type="SMART" id="SM00388">
    <property type="entry name" value="HisKA"/>
    <property type="match status" value="1"/>
</dbReference>
<evidence type="ECO:0000256" key="1">
    <source>
        <dbReference type="ARBA" id="ARBA00000085"/>
    </source>
</evidence>
<dbReference type="PANTHER" id="PTHR43065:SF42">
    <property type="entry name" value="TWO-COMPONENT SENSOR PPRA"/>
    <property type="match status" value="1"/>
</dbReference>
<dbReference type="SUPFAM" id="SSF55785">
    <property type="entry name" value="PYP-like sensor domain (PAS domain)"/>
    <property type="match status" value="1"/>
</dbReference>
<protein>
    <recommendedName>
        <fullName evidence="2">histidine kinase</fullName>
        <ecNumber evidence="2">2.7.13.3</ecNumber>
    </recommendedName>
</protein>
<dbReference type="PANTHER" id="PTHR43065">
    <property type="entry name" value="SENSOR HISTIDINE KINASE"/>
    <property type="match status" value="1"/>
</dbReference>
<proteinExistence type="predicted"/>
<dbReference type="PRINTS" id="PR00344">
    <property type="entry name" value="BCTRLSENSOR"/>
</dbReference>
<keyword evidence="8" id="KW-0808">Transferase</keyword>
<dbReference type="Gene3D" id="3.40.50.2300">
    <property type="match status" value="1"/>
</dbReference>
<evidence type="ECO:0000259" key="7">
    <source>
        <dbReference type="PROSITE" id="PS50110"/>
    </source>
</evidence>
<dbReference type="InterPro" id="IPR003594">
    <property type="entry name" value="HATPase_dom"/>
</dbReference>
<dbReference type="InterPro" id="IPR036097">
    <property type="entry name" value="HisK_dim/P_sf"/>
</dbReference>
<dbReference type="Proteomes" id="UP000263595">
    <property type="component" value="Unassembled WGS sequence"/>
</dbReference>
<sequence>MSNHPPAELLQLRQQLAALQGDNARLTAELAQATGRMLELDRYRYLFESMEEGFCIIQFIDGPGGPMSDYLHLMANPAYLRHAGLPDVVGRTLRQVIPDEAEVWLKHFGDVARSGTPMYFEHPLYATDRCLGLSAQRIEPADQHLVAVIFRDVTDRKRAENALQALNEQLEQRVEQALAERSKAEEALRQAQKMEAVGQLTGGVAHDFNNLLGGILGALELAEARLAEQRHAALPELLRSAHAAAQRAAALVHRLLAFSRRQTLLPQPTSAAGLVAGMHELIGRSVGPHIRLDSRCAPDLWPVRIDPPQLESALLNLCINARDAMPLGGEISIRCDNVELDAGLAQRLDLPVGDYLCLSVQDTGKGMSAEIVARAIDPFFTTKPLGRGTGLGLSMVYGFVRQSGGQLAIESQPDQGTLVRMFLPRYRPAAHQTAPERLPPASSAPLTPAGCRVVVVEDEAAMRLVIGEVLEELGHQVQMFEDGPVALEGLRDSPRPDLLVSDVGLPGGLNGRQVADALRERHPGLKVLFVTGYDETAVLSDGRLEPGMSVLTKPFTLEALAERVGQMLAG</sequence>
<evidence type="ECO:0000313" key="9">
    <source>
        <dbReference type="Proteomes" id="UP000263595"/>
    </source>
</evidence>
<dbReference type="InterPro" id="IPR005467">
    <property type="entry name" value="His_kinase_dom"/>
</dbReference>
<dbReference type="InterPro" id="IPR003661">
    <property type="entry name" value="HisK_dim/P_dom"/>
</dbReference>
<evidence type="ECO:0000313" key="8">
    <source>
        <dbReference type="EMBL" id="SYX90614.1"/>
    </source>
</evidence>
<evidence type="ECO:0000256" key="2">
    <source>
        <dbReference type="ARBA" id="ARBA00012438"/>
    </source>
</evidence>
<gene>
    <name evidence="8" type="ORF">CCOS865_02881</name>
</gene>
<name>A0A383RVE8_9PSED</name>
<feature type="coiled-coil region" evidence="5">
    <location>
        <begin position="9"/>
        <end position="36"/>
    </location>
</feature>
<dbReference type="SUPFAM" id="SSF52172">
    <property type="entry name" value="CheY-like"/>
    <property type="match status" value="1"/>
</dbReference>
<evidence type="ECO:0000256" key="3">
    <source>
        <dbReference type="ARBA" id="ARBA00022553"/>
    </source>
</evidence>
<evidence type="ECO:0000256" key="4">
    <source>
        <dbReference type="PROSITE-ProRule" id="PRU00169"/>
    </source>
</evidence>
<dbReference type="EC" id="2.7.13.3" evidence="2"/>
<dbReference type="SMART" id="SM00448">
    <property type="entry name" value="REC"/>
    <property type="match status" value="1"/>
</dbReference>
<dbReference type="GO" id="GO:0000155">
    <property type="term" value="F:phosphorelay sensor kinase activity"/>
    <property type="evidence" value="ECO:0007669"/>
    <property type="project" value="InterPro"/>
</dbReference>
<dbReference type="PROSITE" id="PS50109">
    <property type="entry name" value="HIS_KIN"/>
    <property type="match status" value="1"/>
</dbReference>
<dbReference type="PROSITE" id="PS50110">
    <property type="entry name" value="RESPONSE_REGULATORY"/>
    <property type="match status" value="1"/>
</dbReference>
<dbReference type="SUPFAM" id="SSF55874">
    <property type="entry name" value="ATPase domain of HSP90 chaperone/DNA topoisomerase II/histidine kinase"/>
    <property type="match status" value="1"/>
</dbReference>
<dbReference type="InterPro" id="IPR004358">
    <property type="entry name" value="Sig_transdc_His_kin-like_C"/>
</dbReference>
<dbReference type="Pfam" id="PF00072">
    <property type="entry name" value="Response_reg"/>
    <property type="match status" value="1"/>
</dbReference>
<feature type="domain" description="Response regulatory" evidence="7">
    <location>
        <begin position="452"/>
        <end position="568"/>
    </location>
</feature>
<evidence type="ECO:0000256" key="5">
    <source>
        <dbReference type="SAM" id="Coils"/>
    </source>
</evidence>
<reference evidence="9" key="1">
    <citation type="submission" date="2018-08" db="EMBL/GenBank/DDBJ databases">
        <authorList>
            <person name="Blom J."/>
        </authorList>
    </citation>
    <scope>NUCLEOTIDE SEQUENCE [LARGE SCALE GENOMIC DNA]</scope>
    <source>
        <strain evidence="9">CCOS 865</strain>
    </source>
</reference>
<dbReference type="Pfam" id="PF00512">
    <property type="entry name" value="HisKA"/>
    <property type="match status" value="1"/>
</dbReference>
<evidence type="ECO:0000259" key="6">
    <source>
        <dbReference type="PROSITE" id="PS50109"/>
    </source>
</evidence>
<dbReference type="Gene3D" id="3.30.565.10">
    <property type="entry name" value="Histidine kinase-like ATPase, C-terminal domain"/>
    <property type="match status" value="1"/>
</dbReference>
<comment type="catalytic activity">
    <reaction evidence="1">
        <text>ATP + protein L-histidine = ADP + protein N-phospho-L-histidine.</text>
        <dbReference type="EC" id="2.7.13.3"/>
    </reaction>
</comment>
<dbReference type="InterPro" id="IPR001789">
    <property type="entry name" value="Sig_transdc_resp-reg_receiver"/>
</dbReference>
<dbReference type="OrthoDB" id="9770473at2"/>
<keyword evidence="9" id="KW-1185">Reference proteome</keyword>
<dbReference type="EMBL" id="UNOZ01000019">
    <property type="protein sequence ID" value="SYX90614.1"/>
    <property type="molecule type" value="Genomic_DNA"/>
</dbReference>
<accession>A0A383RVE8</accession>
<feature type="domain" description="Histidine kinase" evidence="6">
    <location>
        <begin position="203"/>
        <end position="427"/>
    </location>
</feature>
<dbReference type="InterPro" id="IPR035965">
    <property type="entry name" value="PAS-like_dom_sf"/>
</dbReference>
<dbReference type="SMART" id="SM00387">
    <property type="entry name" value="HATPase_c"/>
    <property type="match status" value="1"/>
</dbReference>
<dbReference type="SUPFAM" id="SSF47384">
    <property type="entry name" value="Homodimeric domain of signal transducing histidine kinase"/>
    <property type="match status" value="1"/>
</dbReference>
<feature type="coiled-coil region" evidence="5">
    <location>
        <begin position="156"/>
        <end position="194"/>
    </location>
</feature>
<keyword evidence="3 4" id="KW-0597">Phosphoprotein</keyword>
<dbReference type="CDD" id="cd00082">
    <property type="entry name" value="HisKA"/>
    <property type="match status" value="1"/>
</dbReference>
<dbReference type="Gene3D" id="3.30.450.20">
    <property type="entry name" value="PAS domain"/>
    <property type="match status" value="1"/>
</dbReference>
<dbReference type="Gene3D" id="1.10.287.130">
    <property type="match status" value="1"/>
</dbReference>